<dbReference type="AlphaFoldDB" id="A0A814P3S5"/>
<feature type="compositionally biased region" description="Polar residues" evidence="1">
    <location>
        <begin position="606"/>
        <end position="623"/>
    </location>
</feature>
<evidence type="ECO:0000313" key="3">
    <source>
        <dbReference type="EMBL" id="CAF1102443.1"/>
    </source>
</evidence>
<dbReference type="PANTHER" id="PTHR23093">
    <property type="entry name" value="SIMILAR TO CHROMOSOME 3 OPEN READING FRAME 20"/>
    <property type="match status" value="1"/>
</dbReference>
<evidence type="ECO:0000256" key="1">
    <source>
        <dbReference type="SAM" id="MobiDB-lite"/>
    </source>
</evidence>
<feature type="compositionally biased region" description="Polar residues" evidence="1">
    <location>
        <begin position="311"/>
        <end position="324"/>
    </location>
</feature>
<proteinExistence type="predicted"/>
<dbReference type="EMBL" id="CAJNOR010001230">
    <property type="protein sequence ID" value="CAF1102443.1"/>
    <property type="molecule type" value="Genomic_DNA"/>
</dbReference>
<feature type="compositionally biased region" description="Basic and acidic residues" evidence="1">
    <location>
        <begin position="1"/>
        <end position="12"/>
    </location>
</feature>
<reference evidence="3" key="1">
    <citation type="submission" date="2021-02" db="EMBL/GenBank/DDBJ databases">
        <authorList>
            <person name="Nowell W R."/>
        </authorList>
    </citation>
    <scope>NUCLEOTIDE SEQUENCE</scope>
</reference>
<dbReference type="Proteomes" id="UP000663828">
    <property type="component" value="Unassembled WGS sequence"/>
</dbReference>
<evidence type="ECO:0000259" key="2">
    <source>
        <dbReference type="Pfam" id="PF14977"/>
    </source>
</evidence>
<feature type="region of interest" description="Disordered" evidence="1">
    <location>
        <begin position="311"/>
        <end position="344"/>
    </location>
</feature>
<comment type="caution">
    <text evidence="3">The sequence shown here is derived from an EMBL/GenBank/DDBJ whole genome shotgun (WGS) entry which is preliminary data.</text>
</comment>
<protein>
    <recommendedName>
        <fullName evidence="2">FAM194 C-terminal domain-containing protein</fullName>
    </recommendedName>
</protein>
<sequence length="676" mass="76934">MLRILRSREATTERSSPLPSLPHHDVGLYLNISNKNFLSKACLALLEEQVVPVSDVIADEQNQVFALTATIDNVLTEPKKPEGQPTTRTRQKKIPKNSASISVQTDWTWKDMEMLEKYRGEYLLKEPEPEESDSDVEPIESVSKVEEPPEQVESTTTSLPELPIVTSVGPPPILQYNPESKQKLDDLPRTDEEINEDELRELGVHVYGRVPCEFCGKELRIWPTIVEQETSPPSELFCCTEYREFVEAVLEMQKEENSRLDSKPIDIQPHAKVRSRRARQLAEERAKARLWERNAAEQKRLEEQVQEFANSTNPKAMGNSQQAKSYRGASTVRTSSQLPSAKSDSAMAARMKTFTYQLSNLKYVEEGWTLKGPTDFELSSDEESDLGEHILIPRDISTVAFKKSERPLVQRFYKDGTTAAILFSTGTGSLYYPSGNLAVSISEVARAMLLYTAFTDEPSYASRQIAQFDPFGNGYCNFTNGNLRLQLTALEGIELNSDGSRRRRWHWWAKENSISEPHIHAPPCQPILFHLNEEIAIKVCSQEKIYLRFSCELVDLKFKVGARLKVNNVNNLPSTQKSDPYDSYLKKKSTVLTRLLKNIHTEAQQYVKSQEPIRSSQEPTRSVQEPARTAHKTTVVSLSQQNRNKTPIKESLFPPIRQNEEKVQNNRKIYRSVVVT</sequence>
<dbReference type="PANTHER" id="PTHR23093:SF18">
    <property type="entry name" value="GLUTAMATE RICH 6"/>
    <property type="match status" value="1"/>
</dbReference>
<feature type="domain" description="FAM194 C-terminal" evidence="2">
    <location>
        <begin position="409"/>
        <end position="600"/>
    </location>
</feature>
<name>A0A814P3S5_ADIRI</name>
<feature type="compositionally biased region" description="Polar residues" evidence="1">
    <location>
        <begin position="632"/>
        <end position="643"/>
    </location>
</feature>
<feature type="compositionally biased region" description="Acidic residues" evidence="1">
    <location>
        <begin position="128"/>
        <end position="138"/>
    </location>
</feature>
<dbReference type="Pfam" id="PF14977">
    <property type="entry name" value="FAM194"/>
    <property type="match status" value="1"/>
</dbReference>
<feature type="region of interest" description="Disordered" evidence="1">
    <location>
        <begin position="1"/>
        <end position="20"/>
    </location>
</feature>
<feature type="region of interest" description="Disordered" evidence="1">
    <location>
        <begin position="125"/>
        <end position="187"/>
    </location>
</feature>
<feature type="compositionally biased region" description="Polar residues" evidence="1">
    <location>
        <begin position="331"/>
        <end position="343"/>
    </location>
</feature>
<accession>A0A814P3S5</accession>
<feature type="region of interest" description="Disordered" evidence="1">
    <location>
        <begin position="76"/>
        <end position="98"/>
    </location>
</feature>
<keyword evidence="4" id="KW-1185">Reference proteome</keyword>
<dbReference type="InterPro" id="IPR029281">
    <property type="entry name" value="FAM194_C"/>
</dbReference>
<gene>
    <name evidence="3" type="ORF">XAT740_LOCUS18427</name>
</gene>
<organism evidence="3 4">
    <name type="scientific">Adineta ricciae</name>
    <name type="common">Rotifer</name>
    <dbReference type="NCBI Taxonomy" id="249248"/>
    <lineage>
        <taxon>Eukaryota</taxon>
        <taxon>Metazoa</taxon>
        <taxon>Spiralia</taxon>
        <taxon>Gnathifera</taxon>
        <taxon>Rotifera</taxon>
        <taxon>Eurotatoria</taxon>
        <taxon>Bdelloidea</taxon>
        <taxon>Adinetida</taxon>
        <taxon>Adinetidae</taxon>
        <taxon>Adineta</taxon>
    </lineage>
</organism>
<feature type="region of interest" description="Disordered" evidence="1">
    <location>
        <begin position="606"/>
        <end position="643"/>
    </location>
</feature>
<evidence type="ECO:0000313" key="4">
    <source>
        <dbReference type="Proteomes" id="UP000663828"/>
    </source>
</evidence>